<dbReference type="EMBL" id="JAHCMY010000012">
    <property type="protein sequence ID" value="MBS9525416.1"/>
    <property type="molecule type" value="Genomic_DNA"/>
</dbReference>
<evidence type="ECO:0000256" key="7">
    <source>
        <dbReference type="ARBA" id="ARBA00023237"/>
    </source>
</evidence>
<evidence type="ECO:0000313" key="14">
    <source>
        <dbReference type="Proteomes" id="UP001319104"/>
    </source>
</evidence>
<evidence type="ECO:0000259" key="12">
    <source>
        <dbReference type="Pfam" id="PF07715"/>
    </source>
</evidence>
<dbReference type="InterPro" id="IPR037066">
    <property type="entry name" value="Plug_dom_sf"/>
</dbReference>
<dbReference type="InterPro" id="IPR039426">
    <property type="entry name" value="TonB-dep_rcpt-like"/>
</dbReference>
<dbReference type="InterPro" id="IPR012910">
    <property type="entry name" value="Plug_dom"/>
</dbReference>
<comment type="caution">
    <text evidence="13">The sequence shown here is derived from an EMBL/GenBank/DDBJ whole genome shotgun (WGS) entry which is preliminary data.</text>
</comment>
<dbReference type="Gene3D" id="2.170.130.10">
    <property type="entry name" value="TonB-dependent receptor, plug domain"/>
    <property type="match status" value="1"/>
</dbReference>
<dbReference type="SUPFAM" id="SSF56935">
    <property type="entry name" value="Porins"/>
    <property type="match status" value="1"/>
</dbReference>
<evidence type="ECO:0000256" key="4">
    <source>
        <dbReference type="ARBA" id="ARBA00022692"/>
    </source>
</evidence>
<dbReference type="AlphaFoldDB" id="A0AAP2CLF9"/>
<dbReference type="Gene3D" id="2.40.170.20">
    <property type="entry name" value="TonB-dependent receptor, beta-barrel domain"/>
    <property type="match status" value="1"/>
</dbReference>
<keyword evidence="5 9" id="KW-0798">TonB box</keyword>
<dbReference type="Proteomes" id="UP001319104">
    <property type="component" value="Unassembled WGS sequence"/>
</dbReference>
<comment type="similarity">
    <text evidence="8 9">Belongs to the TonB-dependent receptor family.</text>
</comment>
<feature type="chain" id="PRO_5043025142" evidence="10">
    <location>
        <begin position="27"/>
        <end position="1087"/>
    </location>
</feature>
<evidence type="ECO:0000256" key="5">
    <source>
        <dbReference type="ARBA" id="ARBA00023077"/>
    </source>
</evidence>
<dbReference type="InterPro" id="IPR023997">
    <property type="entry name" value="TonB-dep_OMP_SusC/RagA_CS"/>
</dbReference>
<proteinExistence type="inferred from homology"/>
<reference evidence="13 14" key="1">
    <citation type="submission" date="2021-05" db="EMBL/GenBank/DDBJ databases">
        <authorList>
            <person name="Zhang Z.D."/>
            <person name="Osman G."/>
        </authorList>
    </citation>
    <scope>NUCLEOTIDE SEQUENCE [LARGE SCALE GENOMIC DNA]</scope>
    <source>
        <strain evidence="13 14">KCTC 32217</strain>
    </source>
</reference>
<evidence type="ECO:0000256" key="3">
    <source>
        <dbReference type="ARBA" id="ARBA00022452"/>
    </source>
</evidence>
<keyword evidence="7 8" id="KW-0998">Cell outer membrane</keyword>
<dbReference type="GO" id="GO:0009279">
    <property type="term" value="C:cell outer membrane"/>
    <property type="evidence" value="ECO:0007669"/>
    <property type="project" value="UniProtKB-SubCell"/>
</dbReference>
<keyword evidence="4 8" id="KW-0812">Transmembrane</keyword>
<feature type="domain" description="TonB-dependent receptor plug" evidence="12">
    <location>
        <begin position="123"/>
        <end position="229"/>
    </location>
</feature>
<evidence type="ECO:0000256" key="2">
    <source>
        <dbReference type="ARBA" id="ARBA00022448"/>
    </source>
</evidence>
<dbReference type="Pfam" id="PF00593">
    <property type="entry name" value="TonB_dep_Rec_b-barrel"/>
    <property type="match status" value="1"/>
</dbReference>
<dbReference type="InterPro" id="IPR036942">
    <property type="entry name" value="Beta-barrel_TonB_sf"/>
</dbReference>
<feature type="signal peptide" evidence="10">
    <location>
        <begin position="1"/>
        <end position="26"/>
    </location>
</feature>
<dbReference type="Gene3D" id="2.60.40.1120">
    <property type="entry name" value="Carboxypeptidase-like, regulatory domain"/>
    <property type="match status" value="1"/>
</dbReference>
<keyword evidence="10" id="KW-0732">Signal</keyword>
<comment type="subcellular location">
    <subcellularLocation>
        <location evidence="1 8">Cell outer membrane</location>
        <topology evidence="1 8">Multi-pass membrane protein</topology>
    </subcellularLocation>
</comment>
<dbReference type="InterPro" id="IPR000531">
    <property type="entry name" value="Beta-barrel_TonB"/>
</dbReference>
<evidence type="ECO:0000259" key="11">
    <source>
        <dbReference type="Pfam" id="PF00593"/>
    </source>
</evidence>
<dbReference type="FunFam" id="2.60.40.1120:FF:000003">
    <property type="entry name" value="Outer membrane protein Omp121"/>
    <property type="match status" value="1"/>
</dbReference>
<dbReference type="Pfam" id="PF07715">
    <property type="entry name" value="Plug"/>
    <property type="match status" value="1"/>
</dbReference>
<keyword evidence="6 8" id="KW-0472">Membrane</keyword>
<dbReference type="Pfam" id="PF13715">
    <property type="entry name" value="CarbopepD_reg_2"/>
    <property type="match status" value="1"/>
</dbReference>
<dbReference type="PROSITE" id="PS52016">
    <property type="entry name" value="TONB_DEPENDENT_REC_3"/>
    <property type="match status" value="1"/>
</dbReference>
<keyword evidence="14" id="KW-1185">Reference proteome</keyword>
<dbReference type="SUPFAM" id="SSF49464">
    <property type="entry name" value="Carboxypeptidase regulatory domain-like"/>
    <property type="match status" value="1"/>
</dbReference>
<evidence type="ECO:0000256" key="8">
    <source>
        <dbReference type="PROSITE-ProRule" id="PRU01360"/>
    </source>
</evidence>
<name>A0AAP2CLF9_9BACT</name>
<dbReference type="InterPro" id="IPR023996">
    <property type="entry name" value="TonB-dep_OMP_SusC/RagA"/>
</dbReference>
<protein>
    <submittedName>
        <fullName evidence="13">TonB-dependent receptor</fullName>
    </submittedName>
</protein>
<evidence type="ECO:0000256" key="1">
    <source>
        <dbReference type="ARBA" id="ARBA00004571"/>
    </source>
</evidence>
<keyword evidence="2 8" id="KW-0813">Transport</keyword>
<evidence type="ECO:0000256" key="10">
    <source>
        <dbReference type="SAM" id="SignalP"/>
    </source>
</evidence>
<dbReference type="NCBIfam" id="TIGR04057">
    <property type="entry name" value="SusC_RagA_signa"/>
    <property type="match status" value="1"/>
</dbReference>
<organism evidence="13 14">
    <name type="scientific">Litoribacter ruber</name>
    <dbReference type="NCBI Taxonomy" id="702568"/>
    <lineage>
        <taxon>Bacteria</taxon>
        <taxon>Pseudomonadati</taxon>
        <taxon>Bacteroidota</taxon>
        <taxon>Cytophagia</taxon>
        <taxon>Cytophagales</taxon>
        <taxon>Cyclobacteriaceae</taxon>
        <taxon>Litoribacter</taxon>
    </lineage>
</organism>
<evidence type="ECO:0000256" key="6">
    <source>
        <dbReference type="ARBA" id="ARBA00023136"/>
    </source>
</evidence>
<dbReference type="InterPro" id="IPR008969">
    <property type="entry name" value="CarboxyPept-like_regulatory"/>
</dbReference>
<evidence type="ECO:0000256" key="9">
    <source>
        <dbReference type="RuleBase" id="RU003357"/>
    </source>
</evidence>
<keyword evidence="3 8" id="KW-1134">Transmembrane beta strand</keyword>
<keyword evidence="13" id="KW-0675">Receptor</keyword>
<evidence type="ECO:0000313" key="13">
    <source>
        <dbReference type="EMBL" id="MBS9525416.1"/>
    </source>
</evidence>
<dbReference type="NCBIfam" id="TIGR04056">
    <property type="entry name" value="OMP_RagA_SusC"/>
    <property type="match status" value="1"/>
</dbReference>
<sequence>MKHMKKLLQASIWSLCFLLLHFSAQAQTRTVTGVVTSADDGESLPGVSVMVKGTSTGTSTDIDGRYSIEVDENAVLRFSFIGMLTQEKQVGNQSVINVELGTDTNTLDEVVIVGYGTQKRSLVTGAVQTVDTEVLQSRPITDVGRGLQGTTPGLTITTPSGQIGQNPNIRLRGMTGTLSNTDGAQPLILVDNVEIESLQLINPEDIESISVLKDAAASSIYGSRAAWGVILITTKSGVKGGKPKITYSNNIAYSTPTTTPVIAPGADGAEMAFRALQRTNPSTNVFGAVGMFFDQEGIQKMREWEANYGGQDLGMEMVMGRDFEIRDGRLFFYRSWDPADLFLRQYTPQQKHDISVSGGTEKTSYFLSAGYLGQSGQLKVNPDEYNRYNLNFSVNTAVTDWMDVRAKVLYTESNFTRPFYFSSETYDPWYYIFRWQSVYPYGTYEGRPFRNSISEVEQAHMNQENETMSRINLGTTLRPLRGLSINLDYTYSNNNTNLHQTGGVLSAYNFWATGANLIYEPYSSPAYNRVQYDSEWSKRHVGRAIATYEFDINNDHNFKVMAGSDMESFEFWSHWSQRRNLMDPNRGEISLATGDMFVDGDRNAWATLGFFSRFNYNYKEKYLFELNGRYDGSSRLSPTDRWAFFPSMSAGWVVTEEDFMQPLAPVLTFLKLRGSYGSIGNQNAFLGDIYRIMGSSTSNWMIGNENMITTATPGALPTNLTWETISTLDIGFDARFWRDKFGVSFNWYERTTSDMHSAGLVVPTTFGTTPTKQNWGELQTRGWELAVDYSHVFNNGFRLNTTLMLSDFQERITEFADNRGIDQDRPGKVLGEIWGYETDRLFTANDFVQDANGEFVLEDGRYIMRDGIPDQSFYESGWFFYGPGDVKYRDLNGDGSITPGDGTVDDPGDRRIIGNSTPRYQYGLRVGGDFKGFDFNFFLQGVGKRDFWASGPLAVPGFRPGEAWYAHQLDYWTPENPNAFYPRPTDQGQSANARNFLPQTQYLLDMSYLRMKNITLGYTLPTELTQRIKIDRVRVYISGENLFEFTNLDLPIDPETDYTQAGLDDPASFGRVYPYRRSYSAGFQFTL</sequence>
<accession>A0AAP2CLF9</accession>
<gene>
    <name evidence="13" type="ORF">KI659_15470</name>
</gene>
<feature type="domain" description="TonB-dependent receptor-like beta-barrel" evidence="11">
    <location>
        <begin position="472"/>
        <end position="905"/>
    </location>
</feature>